<dbReference type="SUPFAM" id="SSF52096">
    <property type="entry name" value="ClpP/crotonase"/>
    <property type="match status" value="1"/>
</dbReference>
<keyword evidence="10" id="KW-0645">Protease</keyword>
<evidence type="ECO:0000256" key="2">
    <source>
        <dbReference type="ARBA" id="ARBA00022692"/>
    </source>
</evidence>
<dbReference type="InterPro" id="IPR002810">
    <property type="entry name" value="NfeD-like_C"/>
</dbReference>
<dbReference type="Pfam" id="PF01957">
    <property type="entry name" value="NfeD"/>
    <property type="match status" value="1"/>
</dbReference>
<feature type="domain" description="NfeD1b N-terminal" evidence="9">
    <location>
        <begin position="40"/>
        <end position="207"/>
    </location>
</feature>
<dbReference type="SUPFAM" id="SSF141322">
    <property type="entry name" value="NfeD domain-like"/>
    <property type="match status" value="1"/>
</dbReference>
<evidence type="ECO:0000259" key="8">
    <source>
        <dbReference type="Pfam" id="PF24961"/>
    </source>
</evidence>
<feature type="domain" description="NfeD-like C-terminal" evidence="7">
    <location>
        <begin position="381"/>
        <end position="427"/>
    </location>
</feature>
<dbReference type="KEGG" id="pef:A7E78_01130"/>
<keyword evidence="2 5" id="KW-0812">Transmembrane</keyword>
<dbReference type="PANTHER" id="PTHR33507:SF4">
    <property type="entry name" value="NODULATION COMPETITIVENESS PROTEIN NFED"/>
    <property type="match status" value="1"/>
</dbReference>
<dbReference type="Pfam" id="PF24961">
    <property type="entry name" value="NfeD_membrane"/>
    <property type="match status" value="1"/>
</dbReference>
<dbReference type="CDD" id="cd07020">
    <property type="entry name" value="Clp_protease_NfeD_1"/>
    <property type="match status" value="1"/>
</dbReference>
<dbReference type="GO" id="GO:0008233">
    <property type="term" value="F:peptidase activity"/>
    <property type="evidence" value="ECO:0007669"/>
    <property type="project" value="UniProtKB-KW"/>
</dbReference>
<dbReference type="Gene3D" id="3.90.226.10">
    <property type="entry name" value="2-enoyl-CoA Hydratase, Chain A, domain 1"/>
    <property type="match status" value="1"/>
</dbReference>
<feature type="domain" description="NfeD integral membrane" evidence="8">
    <location>
        <begin position="249"/>
        <end position="366"/>
    </location>
</feature>
<feature type="transmembrane region" description="Helical" evidence="5">
    <location>
        <begin position="245"/>
        <end position="264"/>
    </location>
</feature>
<dbReference type="EMBL" id="CP015519">
    <property type="protein sequence ID" value="APG26585.1"/>
    <property type="molecule type" value="Genomic_DNA"/>
</dbReference>
<keyword evidence="10" id="KW-0378">Hydrolase</keyword>
<feature type="transmembrane region" description="Helical" evidence="5">
    <location>
        <begin position="343"/>
        <end position="370"/>
    </location>
</feature>
<dbReference type="GO" id="GO:0006508">
    <property type="term" value="P:proteolysis"/>
    <property type="evidence" value="ECO:0007669"/>
    <property type="project" value="UniProtKB-KW"/>
</dbReference>
<proteinExistence type="predicted"/>
<dbReference type="InterPro" id="IPR056738">
    <property type="entry name" value="NfeD1b_N"/>
</dbReference>
<evidence type="ECO:0000313" key="11">
    <source>
        <dbReference type="Proteomes" id="UP000182517"/>
    </source>
</evidence>
<accession>A0A1L3GL08</accession>
<reference evidence="10 11" key="1">
    <citation type="journal article" date="2017" name="Genome Announc.">
        <title>Complete Genome Sequences of Two Acetylene-Fermenting Pelobacter acetylenicus Strains.</title>
        <authorList>
            <person name="Sutton J.M."/>
            <person name="Baesman S.M."/>
            <person name="Fierst J.L."/>
            <person name="Poret-Peterson A.T."/>
            <person name="Oremland R.S."/>
            <person name="Dunlap D.S."/>
            <person name="Akob D.M."/>
        </authorList>
    </citation>
    <scope>NUCLEOTIDE SEQUENCE [LARGE SCALE GENOMIC DNA]</scope>
    <source>
        <strain evidence="10 11">SFB93</strain>
    </source>
</reference>
<evidence type="ECO:0000256" key="3">
    <source>
        <dbReference type="ARBA" id="ARBA00022989"/>
    </source>
</evidence>
<evidence type="ECO:0000259" key="9">
    <source>
        <dbReference type="Pfam" id="PF25145"/>
    </source>
</evidence>
<evidence type="ECO:0000313" key="10">
    <source>
        <dbReference type="EMBL" id="APG26585.1"/>
    </source>
</evidence>
<evidence type="ECO:0000256" key="5">
    <source>
        <dbReference type="SAM" id="Phobius"/>
    </source>
</evidence>
<gene>
    <name evidence="10" type="ORF">A7E78_01130</name>
</gene>
<keyword evidence="6" id="KW-0732">Signal</keyword>
<dbReference type="InterPro" id="IPR052165">
    <property type="entry name" value="Membrane_assoc_protease"/>
</dbReference>
<evidence type="ECO:0000256" key="6">
    <source>
        <dbReference type="SAM" id="SignalP"/>
    </source>
</evidence>
<dbReference type="PANTHER" id="PTHR33507">
    <property type="entry name" value="INNER MEMBRANE PROTEIN YBBJ"/>
    <property type="match status" value="1"/>
</dbReference>
<feature type="transmembrane region" description="Helical" evidence="5">
    <location>
        <begin position="294"/>
        <end position="311"/>
    </location>
</feature>
<dbReference type="InterPro" id="IPR056739">
    <property type="entry name" value="NfeD_membrane"/>
</dbReference>
<dbReference type="STRING" id="1842532.A7E78_01130"/>
<keyword evidence="4 5" id="KW-0472">Membrane</keyword>
<feature type="signal peptide" evidence="6">
    <location>
        <begin position="1"/>
        <end position="27"/>
    </location>
</feature>
<feature type="transmembrane region" description="Helical" evidence="5">
    <location>
        <begin position="318"/>
        <end position="337"/>
    </location>
</feature>
<protein>
    <submittedName>
        <fullName evidence="10">Serine protease</fullName>
    </submittedName>
</protein>
<dbReference type="InterPro" id="IPR012340">
    <property type="entry name" value="NA-bd_OB-fold"/>
</dbReference>
<dbReference type="GO" id="GO:0016020">
    <property type="term" value="C:membrane"/>
    <property type="evidence" value="ECO:0007669"/>
    <property type="project" value="UniProtKB-SubCell"/>
</dbReference>
<keyword evidence="11" id="KW-1185">Reference proteome</keyword>
<dbReference type="AlphaFoldDB" id="A0A1L3GL08"/>
<comment type="subcellular location">
    <subcellularLocation>
        <location evidence="1">Membrane</location>
        <topology evidence="1">Multi-pass membrane protein</topology>
    </subcellularLocation>
</comment>
<dbReference type="InterPro" id="IPR029045">
    <property type="entry name" value="ClpP/crotonase-like_dom_sf"/>
</dbReference>
<sequence>MRNFLFISMIFMALASALVSGVRTLKAAGEKPTQVRIGAVRVADVINSTVAEFVVAQVDSANRAGRNAFLLELDTPGGLDSAMRSIIQALLGSDIPTIVYVYPDGARAASAGALITLAADFAAMAPGTNIGAAHPVAIGIGGEQNEIMLSKVTEDAVAYARSIAQQRGRNAELAELMVRDSLSLAAEDAVRRQVVDLLATDEASLLKTIDGAEYRREDKTLILHSADAELIFVEMNWRQKILNVISQPNIAYMLLMLGMLGIFFEISQPGVILPGAIGAIALLLAFFAFQTLPVNYVGVLFIILALVLFILEVKVVSYGMLTIGGIVSMTLGSLMLIEQPEPFLRISWMVIAGTVTVVSGLFMVVLFCVVRTQRRRFFSGAEGMVGEQGEAVTDIHQDGKVFVHGEYWQAYSTAPVARGEKIEVVCVGSNMRLEVKKATST</sequence>
<organism evidence="10 11">
    <name type="scientific">Syntrophotalea acetylenivorans</name>
    <dbReference type="NCBI Taxonomy" id="1842532"/>
    <lineage>
        <taxon>Bacteria</taxon>
        <taxon>Pseudomonadati</taxon>
        <taxon>Thermodesulfobacteriota</taxon>
        <taxon>Desulfuromonadia</taxon>
        <taxon>Desulfuromonadales</taxon>
        <taxon>Syntrophotaleaceae</taxon>
        <taxon>Syntrophotalea</taxon>
    </lineage>
</organism>
<dbReference type="Gene3D" id="2.40.50.140">
    <property type="entry name" value="Nucleic acid-binding proteins"/>
    <property type="match status" value="1"/>
</dbReference>
<evidence type="ECO:0000256" key="4">
    <source>
        <dbReference type="ARBA" id="ARBA00023136"/>
    </source>
</evidence>
<feature type="chain" id="PRO_5012950411" evidence="6">
    <location>
        <begin position="28"/>
        <end position="441"/>
    </location>
</feature>
<name>A0A1L3GL08_9BACT</name>
<keyword evidence="3 5" id="KW-1133">Transmembrane helix</keyword>
<dbReference type="Pfam" id="PF25145">
    <property type="entry name" value="NfeD1b_N"/>
    <property type="match status" value="1"/>
</dbReference>
<evidence type="ECO:0000259" key="7">
    <source>
        <dbReference type="Pfam" id="PF01957"/>
    </source>
</evidence>
<dbReference type="Proteomes" id="UP000182517">
    <property type="component" value="Chromosome"/>
</dbReference>
<evidence type="ECO:0000256" key="1">
    <source>
        <dbReference type="ARBA" id="ARBA00004141"/>
    </source>
</evidence>
<dbReference type="OrthoDB" id="5289056at2"/>